<gene>
    <name evidence="1" type="ORF">D2S45_00330</name>
</gene>
<protein>
    <submittedName>
        <fullName evidence="1">Uncharacterized protein</fullName>
    </submittedName>
</protein>
<evidence type="ECO:0000313" key="2">
    <source>
        <dbReference type="Proteomes" id="UP000283868"/>
    </source>
</evidence>
<keyword evidence="2" id="KW-1185">Reference proteome</keyword>
<evidence type="ECO:0000313" key="1">
    <source>
        <dbReference type="EMBL" id="RRF88338.1"/>
    </source>
</evidence>
<accession>A0A3R8N654</accession>
<dbReference type="Proteomes" id="UP000283868">
    <property type="component" value="Unassembled WGS sequence"/>
</dbReference>
<sequence>MRNETIFTNISERVKKYDLTQKEGQPREVVFYNTFGLFHLSEEIISSYALLKYGEEAIDNLDEIMNLETSHIKLKSGKYIASWDIPRHDPLLIALIKELELKKEEQSAFEICKAEGKYFISQYDGRERVHDMKNLKREHGWCDVTEEDFNHPKEVEVVTTHSYFFWLKNETICRYALEAYDHSTIKNIDEIKSFEASKIEFNDGKIIDENMISRHDPLFVKLVKEIEIEKYENKNELSIEKAVYPYWINDDSDYPERIISCKDLRWI</sequence>
<dbReference type="AlphaFoldDB" id="A0A3R8N654"/>
<reference evidence="1 2" key="1">
    <citation type="submission" date="2018-08" db="EMBL/GenBank/DDBJ databases">
        <title>Comparative analysis of Prevotella intermedia strains.</title>
        <authorList>
            <person name="Moon J.-H."/>
            <person name="Lee J.-H."/>
        </authorList>
    </citation>
    <scope>NUCLEOTIDE SEQUENCE [LARGE SCALE GENOMIC DNA]</scope>
    <source>
        <strain evidence="1 2">ATCC 15033</strain>
    </source>
</reference>
<proteinExistence type="predicted"/>
<name>A0A3R8N654_PREIN</name>
<dbReference type="RefSeq" id="WP_124138983.1">
    <property type="nucleotide sequence ID" value="NZ_QXEM01000001.1"/>
</dbReference>
<comment type="caution">
    <text evidence="1">The sequence shown here is derived from an EMBL/GenBank/DDBJ whole genome shotgun (WGS) entry which is preliminary data.</text>
</comment>
<organism evidence="1 2">
    <name type="scientific">Prevotella intermedia</name>
    <dbReference type="NCBI Taxonomy" id="28131"/>
    <lineage>
        <taxon>Bacteria</taxon>
        <taxon>Pseudomonadati</taxon>
        <taxon>Bacteroidota</taxon>
        <taxon>Bacteroidia</taxon>
        <taxon>Bacteroidales</taxon>
        <taxon>Prevotellaceae</taxon>
        <taxon>Prevotella</taxon>
    </lineage>
</organism>
<dbReference type="EMBL" id="QXEN01000001">
    <property type="protein sequence ID" value="RRF88338.1"/>
    <property type="molecule type" value="Genomic_DNA"/>
</dbReference>